<keyword evidence="1" id="KW-0472">Membrane</keyword>
<feature type="transmembrane region" description="Helical" evidence="1">
    <location>
        <begin position="34"/>
        <end position="53"/>
    </location>
</feature>
<dbReference type="EMBL" id="QXLS01000005">
    <property type="protein sequence ID" value="RKA06976.1"/>
    <property type="molecule type" value="Genomic_DNA"/>
</dbReference>
<keyword evidence="1" id="KW-0812">Transmembrane</keyword>
<evidence type="ECO:0008006" key="4">
    <source>
        <dbReference type="Google" id="ProtNLM"/>
    </source>
</evidence>
<name>A0AB37NGH4_LISMN</name>
<evidence type="ECO:0000256" key="1">
    <source>
        <dbReference type="SAM" id="Phobius"/>
    </source>
</evidence>
<dbReference type="Proteomes" id="UP000272537">
    <property type="component" value="Unassembled WGS sequence"/>
</dbReference>
<comment type="caution">
    <text evidence="2">The sequence shown here is derived from an EMBL/GenBank/DDBJ whole genome shotgun (WGS) entry which is preliminary data.</text>
</comment>
<gene>
    <name evidence="2" type="ORF">DYZ80_02188</name>
</gene>
<sequence length="60" mass="7128">MLEFLSSVIAVFTITLLIVIAFLYFKLYENKKTLYTLCSLYFLCLLIFVFTLIKDFLYIP</sequence>
<evidence type="ECO:0000313" key="2">
    <source>
        <dbReference type="EMBL" id="RKA06976.1"/>
    </source>
</evidence>
<protein>
    <recommendedName>
        <fullName evidence="4">VanZ family protein</fullName>
    </recommendedName>
</protein>
<reference evidence="2 3" key="1">
    <citation type="journal article" date="2018" name="BMC Genomics">
        <title>Genes significantly associated with lineage II food isolates of Listeria monocytogenes.</title>
        <authorList>
            <person name="Pirone-Davies C."/>
            <person name="Chen Y."/>
            <person name="Pightling A."/>
            <person name="Ryan G."/>
            <person name="Wang Y."/>
            <person name="Yao K."/>
            <person name="Hoffmann M."/>
            <person name="Allard M.W."/>
        </authorList>
    </citation>
    <scope>NUCLEOTIDE SEQUENCE [LARGE SCALE GENOMIC DNA]</scope>
    <source>
        <strain evidence="2 3">PNUSAL000550</strain>
    </source>
</reference>
<dbReference type="AlphaFoldDB" id="A0AB37NGH4"/>
<keyword evidence="1" id="KW-1133">Transmembrane helix</keyword>
<organism evidence="2 3">
    <name type="scientific">Listeria monocytogenes</name>
    <dbReference type="NCBI Taxonomy" id="1639"/>
    <lineage>
        <taxon>Bacteria</taxon>
        <taxon>Bacillati</taxon>
        <taxon>Bacillota</taxon>
        <taxon>Bacilli</taxon>
        <taxon>Bacillales</taxon>
        <taxon>Listeriaceae</taxon>
        <taxon>Listeria</taxon>
    </lineage>
</organism>
<feature type="transmembrane region" description="Helical" evidence="1">
    <location>
        <begin position="6"/>
        <end position="27"/>
    </location>
</feature>
<evidence type="ECO:0000313" key="3">
    <source>
        <dbReference type="Proteomes" id="UP000272537"/>
    </source>
</evidence>
<accession>A0AB37NGH4</accession>
<proteinExistence type="predicted"/>